<dbReference type="Proteomes" id="UP000019276">
    <property type="component" value="Unassembled WGS sequence"/>
</dbReference>
<protein>
    <submittedName>
        <fullName evidence="1">Uncharacterized protein</fullName>
    </submittedName>
</protein>
<dbReference type="STRING" id="1328313.DS2_12433"/>
<dbReference type="EMBL" id="ARZY01000023">
    <property type="protein sequence ID" value="EWH09489.1"/>
    <property type="molecule type" value="Genomic_DNA"/>
</dbReference>
<dbReference type="Gene3D" id="3.40.50.720">
    <property type="entry name" value="NAD(P)-binding Rossmann-like Domain"/>
    <property type="match status" value="1"/>
</dbReference>
<dbReference type="RefSeq" id="WP_035015131.1">
    <property type="nucleotide sequence ID" value="NZ_ARZY01000023.1"/>
</dbReference>
<sequence length="171" mass="19827">MDILEERIKLHLGISDDIYTIVIWGAGQFGELIYNLLASKWPQHKILGYVDSSVKQVTFKGQAKIFPISELTSMEYDLLFISSIEYESEIEAQLNSLDIKLPGKAIKLTEIPDLLLLIQELHASRDYQKTKNLIYRFPDVEAFWLLLSELATDPHESKLCYECYQRLSKKR</sequence>
<keyword evidence="2" id="KW-1185">Reference proteome</keyword>
<organism evidence="1 2">
    <name type="scientific">Catenovulum agarivorans DS-2</name>
    <dbReference type="NCBI Taxonomy" id="1328313"/>
    <lineage>
        <taxon>Bacteria</taxon>
        <taxon>Pseudomonadati</taxon>
        <taxon>Pseudomonadota</taxon>
        <taxon>Gammaproteobacteria</taxon>
        <taxon>Alteromonadales</taxon>
        <taxon>Alteromonadaceae</taxon>
        <taxon>Catenovulum</taxon>
    </lineage>
</organism>
<evidence type="ECO:0000313" key="1">
    <source>
        <dbReference type="EMBL" id="EWH09489.1"/>
    </source>
</evidence>
<gene>
    <name evidence="1" type="ORF">DS2_12433</name>
</gene>
<name>W7Q9I6_9ALTE</name>
<evidence type="ECO:0000313" key="2">
    <source>
        <dbReference type="Proteomes" id="UP000019276"/>
    </source>
</evidence>
<dbReference type="OrthoDB" id="6384144at2"/>
<reference evidence="1 2" key="1">
    <citation type="journal article" date="2014" name="Genome Announc.">
        <title>Draft Genome Sequence of the Agar-Degrading Bacterium Catenovulum sp. Strain DS-2, Isolated from Intestines of Haliotis diversicolor.</title>
        <authorList>
            <person name="Shan D."/>
            <person name="Li X."/>
            <person name="Gu Z."/>
            <person name="Wei G."/>
            <person name="Gao Z."/>
            <person name="Shao Z."/>
        </authorList>
    </citation>
    <scope>NUCLEOTIDE SEQUENCE [LARGE SCALE GENOMIC DNA]</scope>
    <source>
        <strain evidence="1 2">DS-2</strain>
    </source>
</reference>
<proteinExistence type="predicted"/>
<comment type="caution">
    <text evidence="1">The sequence shown here is derived from an EMBL/GenBank/DDBJ whole genome shotgun (WGS) entry which is preliminary data.</text>
</comment>
<dbReference type="AlphaFoldDB" id="W7Q9I6"/>
<accession>W7Q9I6</accession>